<dbReference type="PROSITE" id="PS50026">
    <property type="entry name" value="EGF_3"/>
    <property type="match status" value="1"/>
</dbReference>
<keyword evidence="1" id="KW-0245">EGF-like domain</keyword>
<feature type="domain" description="EGF-like" evidence="2">
    <location>
        <begin position="405"/>
        <end position="447"/>
    </location>
</feature>
<evidence type="ECO:0000313" key="4">
    <source>
        <dbReference type="Proteomes" id="UP000749559"/>
    </source>
</evidence>
<comment type="caution">
    <text evidence="1">Lacks conserved residue(s) required for the propagation of feature annotation.</text>
</comment>
<keyword evidence="4" id="KW-1185">Reference proteome</keyword>
<comment type="caution">
    <text evidence="3">The sequence shown here is derived from an EMBL/GenBank/DDBJ whole genome shotgun (WGS) entry which is preliminary data.</text>
</comment>
<evidence type="ECO:0000256" key="1">
    <source>
        <dbReference type="PROSITE-ProRule" id="PRU00076"/>
    </source>
</evidence>
<name>A0A8S4P4T6_OWEFU</name>
<proteinExistence type="predicted"/>
<evidence type="ECO:0000313" key="3">
    <source>
        <dbReference type="EMBL" id="CAH1788385.1"/>
    </source>
</evidence>
<organism evidence="3 4">
    <name type="scientific">Owenia fusiformis</name>
    <name type="common">Polychaete worm</name>
    <dbReference type="NCBI Taxonomy" id="6347"/>
    <lineage>
        <taxon>Eukaryota</taxon>
        <taxon>Metazoa</taxon>
        <taxon>Spiralia</taxon>
        <taxon>Lophotrochozoa</taxon>
        <taxon>Annelida</taxon>
        <taxon>Polychaeta</taxon>
        <taxon>Sedentaria</taxon>
        <taxon>Canalipalpata</taxon>
        <taxon>Sabellida</taxon>
        <taxon>Oweniida</taxon>
        <taxon>Oweniidae</taxon>
        <taxon>Owenia</taxon>
    </lineage>
</organism>
<protein>
    <recommendedName>
        <fullName evidence="2">EGF-like domain-containing protein</fullName>
    </recommendedName>
</protein>
<gene>
    <name evidence="3" type="ORF">OFUS_LOCUS13931</name>
</gene>
<accession>A0A8S4P4T6</accession>
<evidence type="ECO:0000259" key="2">
    <source>
        <dbReference type="PROSITE" id="PS50026"/>
    </source>
</evidence>
<dbReference type="AlphaFoldDB" id="A0A8S4P4T6"/>
<dbReference type="EMBL" id="CAIIXF020000007">
    <property type="protein sequence ID" value="CAH1788385.1"/>
    <property type="molecule type" value="Genomic_DNA"/>
</dbReference>
<sequence length="584" mass="67000">MRGKALWKRGVDIIKEDVSDGNYIECLIRSADYTHIFVFEDNIHANIEEIRSFHKVILDSIKDIKNITVLPVISKPPNILTTMDITHDIKLRLLSNMYERYSKDHHIRTIMVNIESIVIGDGLDSESGVMNILDQLQNDSAVQIEQQLGSAVEERFQTPCTGDDRIDRELCNKITKVSHVTDVIKHITDELANPIHDDWFNAIIIDMGEEVSISEFVDSLKSALDGFSYLKCMKGYEDAKDLKLPLEIVTHQHKIAHFVDWFLKRNIGLNAELDSFYDRRMEESLDDKSDCKRYSNREVDRKLLEQLKKNKEKYLNYSDDVNISDAEEKRTYFAFFEGVTSSGGDLEIVFPRLRNDITELRKECLKIPTCIAFLTNGTLKSNVRTKHYWKKVAEFGKDEGMYIADINVCEESRYKCKAGTTCVYISPGQFGCDCGEGYEETVTRTCLPLYNNTEIQQQVHRQKMALSYNGVNIDPLKDGAEFVKISNVIQAGTSFMSASQHKENTTELKAICRNTPLCIGFNYYGLLMNKFRPFNTWLFGYDEVPGHDVYVLDLNYCLLADKMPNNKIVTCYRIGPGMYNTSNI</sequence>
<dbReference type="InterPro" id="IPR000742">
    <property type="entry name" value="EGF"/>
</dbReference>
<dbReference type="Proteomes" id="UP000749559">
    <property type="component" value="Unassembled WGS sequence"/>
</dbReference>
<dbReference type="PROSITE" id="PS01186">
    <property type="entry name" value="EGF_2"/>
    <property type="match status" value="1"/>
</dbReference>
<reference evidence="3" key="1">
    <citation type="submission" date="2022-03" db="EMBL/GenBank/DDBJ databases">
        <authorList>
            <person name="Martin C."/>
        </authorList>
    </citation>
    <scope>NUCLEOTIDE SEQUENCE</scope>
</reference>